<dbReference type="GO" id="GO:0033818">
    <property type="term" value="F:beta-ketoacyl-acyl-carrier-protein synthase III activity"/>
    <property type="evidence" value="ECO:0007669"/>
    <property type="project" value="UniProtKB-EC"/>
</dbReference>
<dbReference type="NCBIfam" id="NF006829">
    <property type="entry name" value="PRK09352.1"/>
    <property type="match status" value="1"/>
</dbReference>
<accession>A0ABV5M9Y7</accession>
<evidence type="ECO:0000259" key="11">
    <source>
        <dbReference type="Pfam" id="PF08545"/>
    </source>
</evidence>
<dbReference type="Pfam" id="PF08541">
    <property type="entry name" value="ACP_syn_III_C"/>
    <property type="match status" value="1"/>
</dbReference>
<comment type="similarity">
    <text evidence="2">Belongs to the thiolase-like superfamily. FabH family.</text>
</comment>
<evidence type="ECO:0000256" key="1">
    <source>
        <dbReference type="ARBA" id="ARBA00005189"/>
    </source>
</evidence>
<evidence type="ECO:0000256" key="4">
    <source>
        <dbReference type="ARBA" id="ARBA00022516"/>
    </source>
</evidence>
<keyword evidence="6" id="KW-0276">Fatty acid metabolism</keyword>
<sequence length="318" mass="32767">MLGIGTFRPPRVVANTELLPATGHTDEWVRRRTGIRARRHAGPGDTIAAMAVHAAGQALSTAGVAAGDVDMVLVATMSDVRQSPAAAPEIASLCGAVRAAALDIDAACAGFSYGLGLADAMVRAGAARHVLLVGVERMTDIVSPHDTTGLLFGDGAGAAIVGPGVDMGIGPTVWGADGSRRHLIGHASSWVEYRDRPELAWPTMAMAGREVFRWAVDAVPDIGRRAVEAAGLTLAEIDALVPHQANLRIIERVAGQLDLKPGTPVADDIVRSGNTSAASIPLALAGLREQGRLAPGSWALLIGFGAGLAYAAQVIRSP</sequence>
<feature type="domain" description="Beta-ketoacyl-[acyl-carrier-protein] synthase III C-terminal" evidence="10">
    <location>
        <begin position="228"/>
        <end position="316"/>
    </location>
</feature>
<keyword evidence="8" id="KW-0275">Fatty acid biosynthesis</keyword>
<evidence type="ECO:0000256" key="7">
    <source>
        <dbReference type="ARBA" id="ARBA00023098"/>
    </source>
</evidence>
<keyword evidence="13" id="KW-1185">Reference proteome</keyword>
<dbReference type="EC" id="2.3.1.180" evidence="12"/>
<evidence type="ECO:0000256" key="5">
    <source>
        <dbReference type="ARBA" id="ARBA00022679"/>
    </source>
</evidence>
<feature type="domain" description="Beta-ketoacyl-[acyl-carrier-protein] synthase III N-terminal" evidence="11">
    <location>
        <begin position="102"/>
        <end position="178"/>
    </location>
</feature>
<comment type="caution">
    <text evidence="12">The sequence shown here is derived from an EMBL/GenBank/DDBJ whole genome shotgun (WGS) entry which is preliminary data.</text>
</comment>
<evidence type="ECO:0000256" key="3">
    <source>
        <dbReference type="ARBA" id="ARBA00022490"/>
    </source>
</evidence>
<keyword evidence="7" id="KW-0443">Lipid metabolism</keyword>
<dbReference type="PANTHER" id="PTHR34069:SF2">
    <property type="entry name" value="BETA-KETOACYL-[ACYL-CARRIER-PROTEIN] SYNTHASE III"/>
    <property type="match status" value="1"/>
</dbReference>
<evidence type="ECO:0000256" key="9">
    <source>
        <dbReference type="ARBA" id="ARBA00023315"/>
    </source>
</evidence>
<evidence type="ECO:0000313" key="13">
    <source>
        <dbReference type="Proteomes" id="UP001589608"/>
    </source>
</evidence>
<dbReference type="RefSeq" id="WP_246655481.1">
    <property type="nucleotide sequence ID" value="NZ_CP061913.1"/>
</dbReference>
<gene>
    <name evidence="12" type="ORF">ACFFTR_21455</name>
</gene>
<organism evidence="12 13">
    <name type="scientific">Dactylosporangium vinaceum</name>
    <dbReference type="NCBI Taxonomy" id="53362"/>
    <lineage>
        <taxon>Bacteria</taxon>
        <taxon>Bacillati</taxon>
        <taxon>Actinomycetota</taxon>
        <taxon>Actinomycetes</taxon>
        <taxon>Micromonosporales</taxon>
        <taxon>Micromonosporaceae</taxon>
        <taxon>Dactylosporangium</taxon>
    </lineage>
</organism>
<dbReference type="InterPro" id="IPR016039">
    <property type="entry name" value="Thiolase-like"/>
</dbReference>
<dbReference type="InterPro" id="IPR004655">
    <property type="entry name" value="FabH"/>
</dbReference>
<dbReference type="InterPro" id="IPR013747">
    <property type="entry name" value="ACP_syn_III_C"/>
</dbReference>
<evidence type="ECO:0000256" key="8">
    <source>
        <dbReference type="ARBA" id="ARBA00023160"/>
    </source>
</evidence>
<evidence type="ECO:0000256" key="2">
    <source>
        <dbReference type="ARBA" id="ARBA00008642"/>
    </source>
</evidence>
<keyword evidence="3" id="KW-0963">Cytoplasm</keyword>
<dbReference type="PANTHER" id="PTHR34069">
    <property type="entry name" value="3-OXOACYL-[ACYL-CARRIER-PROTEIN] SYNTHASE 3"/>
    <property type="match status" value="1"/>
</dbReference>
<evidence type="ECO:0000256" key="6">
    <source>
        <dbReference type="ARBA" id="ARBA00022832"/>
    </source>
</evidence>
<keyword evidence="5 12" id="KW-0808">Transferase</keyword>
<dbReference type="SUPFAM" id="SSF53901">
    <property type="entry name" value="Thiolase-like"/>
    <property type="match status" value="1"/>
</dbReference>
<keyword evidence="9 12" id="KW-0012">Acyltransferase</keyword>
<dbReference type="Proteomes" id="UP001589608">
    <property type="component" value="Unassembled WGS sequence"/>
</dbReference>
<protein>
    <submittedName>
        <fullName evidence="12">Beta-ketoacyl-ACP synthase 3</fullName>
        <ecNumber evidence="12">2.3.1.180</ecNumber>
    </submittedName>
</protein>
<name>A0ABV5M9Y7_9ACTN</name>
<keyword evidence="4" id="KW-0444">Lipid biosynthesis</keyword>
<dbReference type="Pfam" id="PF08545">
    <property type="entry name" value="ACP_syn_III"/>
    <property type="match status" value="1"/>
</dbReference>
<dbReference type="Gene3D" id="3.40.47.10">
    <property type="match status" value="2"/>
</dbReference>
<dbReference type="CDD" id="cd00830">
    <property type="entry name" value="KAS_III"/>
    <property type="match status" value="1"/>
</dbReference>
<dbReference type="EMBL" id="JBHMCA010000043">
    <property type="protein sequence ID" value="MFB9445654.1"/>
    <property type="molecule type" value="Genomic_DNA"/>
</dbReference>
<reference evidence="12 13" key="1">
    <citation type="submission" date="2024-09" db="EMBL/GenBank/DDBJ databases">
        <authorList>
            <person name="Sun Q."/>
            <person name="Mori K."/>
        </authorList>
    </citation>
    <scope>NUCLEOTIDE SEQUENCE [LARGE SCALE GENOMIC DNA]</scope>
    <source>
        <strain evidence="12 13">JCM 3307</strain>
    </source>
</reference>
<evidence type="ECO:0000313" key="12">
    <source>
        <dbReference type="EMBL" id="MFB9445654.1"/>
    </source>
</evidence>
<proteinExistence type="inferred from homology"/>
<dbReference type="InterPro" id="IPR013751">
    <property type="entry name" value="ACP_syn_III_N"/>
</dbReference>
<comment type="pathway">
    <text evidence="1">Lipid metabolism.</text>
</comment>
<evidence type="ECO:0000259" key="10">
    <source>
        <dbReference type="Pfam" id="PF08541"/>
    </source>
</evidence>
<dbReference type="NCBIfam" id="TIGR00747">
    <property type="entry name" value="fabH"/>
    <property type="match status" value="1"/>
</dbReference>